<protein>
    <submittedName>
        <fullName evidence="3">Uncharacterized protein</fullName>
    </submittedName>
</protein>
<dbReference type="InterPro" id="IPR051009">
    <property type="entry name" value="PRM"/>
</dbReference>
<feature type="region of interest" description="Disordered" evidence="1">
    <location>
        <begin position="285"/>
        <end position="348"/>
    </location>
</feature>
<feature type="compositionally biased region" description="Basic and acidic residues" evidence="1">
    <location>
        <begin position="332"/>
        <end position="348"/>
    </location>
</feature>
<feature type="region of interest" description="Disordered" evidence="1">
    <location>
        <begin position="85"/>
        <end position="105"/>
    </location>
</feature>
<dbReference type="Proteomes" id="UP000005018">
    <property type="component" value="Chromosome 6"/>
</dbReference>
<dbReference type="GO" id="GO:0005935">
    <property type="term" value="C:cellular bud neck"/>
    <property type="evidence" value="ECO:0007669"/>
    <property type="project" value="TreeGrafter"/>
</dbReference>
<dbReference type="AlphaFoldDB" id="H8X9G1"/>
<reference evidence="3 4" key="1">
    <citation type="journal article" date="2012" name="PLoS ONE">
        <title>Sequence and analysis of the genome of the pathogenic yeast Candida orthopsilosis.</title>
        <authorList>
            <person name="Riccombeni A."/>
            <person name="Vidanes G."/>
            <person name="Proux-Wera E."/>
            <person name="Wolfe K.H."/>
            <person name="Butler G."/>
        </authorList>
    </citation>
    <scope>NUCLEOTIDE SEQUENCE [LARGE SCALE GENOMIC DNA]</scope>
    <source>
        <strain evidence="3 4">Co 90-125</strain>
    </source>
</reference>
<dbReference type="RefSeq" id="XP_003870755.1">
    <property type="nucleotide sequence ID" value="XM_003870706.1"/>
</dbReference>
<keyword evidence="4" id="KW-1185">Reference proteome</keyword>
<evidence type="ECO:0000313" key="3">
    <source>
        <dbReference type="EMBL" id="CCG24627.1"/>
    </source>
</evidence>
<keyword evidence="2" id="KW-0472">Membrane</keyword>
<dbReference type="GO" id="GO:0000324">
    <property type="term" value="C:fungal-type vacuole"/>
    <property type="evidence" value="ECO:0007669"/>
    <property type="project" value="TreeGrafter"/>
</dbReference>
<feature type="compositionally biased region" description="Polar residues" evidence="1">
    <location>
        <begin position="301"/>
        <end position="316"/>
    </location>
</feature>
<gene>
    <name evidence="3" type="ORF">CORT_0F04030</name>
</gene>
<evidence type="ECO:0000256" key="2">
    <source>
        <dbReference type="SAM" id="Phobius"/>
    </source>
</evidence>
<proteinExistence type="predicted"/>
<dbReference type="HOGENOM" id="CLU_933819_0_0_1"/>
<dbReference type="eggNOG" id="ENOG502SGCY">
    <property type="taxonomic scope" value="Eukaryota"/>
</dbReference>
<evidence type="ECO:0000256" key="1">
    <source>
        <dbReference type="SAM" id="MobiDB-lite"/>
    </source>
</evidence>
<dbReference type="PANTHER" id="PTHR36089:SF1">
    <property type="entry name" value="CHITIN SYNTHASE 3 COMPLEX PROTEIN CSI2-RELATED"/>
    <property type="match status" value="1"/>
</dbReference>
<dbReference type="PANTHER" id="PTHR36089">
    <property type="entry name" value="CHITIN SYNTHASE 3 COMPLEX PROTEIN CSI2-RELATED"/>
    <property type="match status" value="1"/>
</dbReference>
<evidence type="ECO:0000313" key="4">
    <source>
        <dbReference type="Proteomes" id="UP000005018"/>
    </source>
</evidence>
<organism evidence="3 4">
    <name type="scientific">Candida orthopsilosis (strain 90-125)</name>
    <name type="common">Yeast</name>
    <dbReference type="NCBI Taxonomy" id="1136231"/>
    <lineage>
        <taxon>Eukaryota</taxon>
        <taxon>Fungi</taxon>
        <taxon>Dikarya</taxon>
        <taxon>Ascomycota</taxon>
        <taxon>Saccharomycotina</taxon>
        <taxon>Pichiomycetes</taxon>
        <taxon>Debaryomycetaceae</taxon>
        <taxon>Candida/Lodderomyces clade</taxon>
        <taxon>Candida</taxon>
    </lineage>
</organism>
<keyword evidence="2" id="KW-0812">Transmembrane</keyword>
<dbReference type="OrthoDB" id="4065319at2759"/>
<name>H8X9G1_CANO9</name>
<accession>H8X9G1</accession>
<dbReference type="GeneID" id="14541743"/>
<dbReference type="EMBL" id="HE681724">
    <property type="protein sequence ID" value="CCG24627.1"/>
    <property type="molecule type" value="Genomic_DNA"/>
</dbReference>
<keyword evidence="2" id="KW-1133">Transmembrane helix</keyword>
<dbReference type="KEGG" id="cot:CORT_0F04030"/>
<sequence length="348" mass="38327">MDATSAVYHTRHMHHQHHSYQQYHRIAASSSYDVNIPQPTSQTPVPSATSWVDELVARQTFVQSTHSTITTVMPSLVIREEEADNGVETNSGTAMPTLAETSSSSSSSISTTITAIPSSNNPYIHIPTLPTSLVFIIVGSILGAVLLALTLYRIINHYIYSSKAQLEKETYYSRPNLSEMSQNYSFPHKRMASSSSLLDLSSNSSTLSQGKSLQNHILSDKQQFRKSMFNNPSLEYDSLSVPLYQDKRNSTSTMYLQKYNNSSAASIMKPLGPYLDSTTVASSSYLDDGSNVNKDTDSDKLGTTGTFAGSVQTTLRPPSMYLEDLLNGMDDGEGRKESEEKEEEKGGR</sequence>
<feature type="transmembrane region" description="Helical" evidence="2">
    <location>
        <begin position="133"/>
        <end position="155"/>
    </location>
</feature>